<dbReference type="KEGG" id="spha:D3Y57_15905"/>
<feature type="chain" id="PRO_5019798477" description="C-type lysozyme inhibitor domain-containing protein" evidence="2">
    <location>
        <begin position="24"/>
        <end position="126"/>
    </location>
</feature>
<dbReference type="AlphaFoldDB" id="A0A494TD49"/>
<reference evidence="3 4" key="1">
    <citation type="submission" date="2018-09" db="EMBL/GenBank/DDBJ databases">
        <title>Sphingomonas peninsula sp. nov., isolated from fildes peninsula, Antarctic soil.</title>
        <authorList>
            <person name="Yingchao G."/>
        </authorList>
    </citation>
    <scope>NUCLEOTIDE SEQUENCE [LARGE SCALE GENOMIC DNA]</scope>
    <source>
        <strain evidence="3 4">YZ-8</strain>
    </source>
</reference>
<accession>A0A494TD49</accession>
<keyword evidence="4" id="KW-1185">Reference proteome</keyword>
<protein>
    <recommendedName>
        <fullName evidence="5">C-type lysozyme inhibitor domain-containing protein</fullName>
    </recommendedName>
</protein>
<gene>
    <name evidence="3" type="ORF">D3Y57_15905</name>
</gene>
<keyword evidence="2" id="KW-0732">Signal</keyword>
<dbReference type="EMBL" id="CP032829">
    <property type="protein sequence ID" value="AYJ87140.1"/>
    <property type="molecule type" value="Genomic_DNA"/>
</dbReference>
<evidence type="ECO:0008006" key="5">
    <source>
        <dbReference type="Google" id="ProtNLM"/>
    </source>
</evidence>
<dbReference type="Proteomes" id="UP000276254">
    <property type="component" value="Chromosome"/>
</dbReference>
<organism evidence="3 4">
    <name type="scientific">Sphingomonas paeninsulae</name>
    <dbReference type="NCBI Taxonomy" id="2319844"/>
    <lineage>
        <taxon>Bacteria</taxon>
        <taxon>Pseudomonadati</taxon>
        <taxon>Pseudomonadota</taxon>
        <taxon>Alphaproteobacteria</taxon>
        <taxon>Sphingomonadales</taxon>
        <taxon>Sphingomonadaceae</taxon>
        <taxon>Sphingomonas</taxon>
    </lineage>
</organism>
<evidence type="ECO:0000256" key="2">
    <source>
        <dbReference type="SAM" id="SignalP"/>
    </source>
</evidence>
<feature type="compositionally biased region" description="Polar residues" evidence="1">
    <location>
        <begin position="113"/>
        <end position="126"/>
    </location>
</feature>
<evidence type="ECO:0000256" key="1">
    <source>
        <dbReference type="SAM" id="MobiDB-lite"/>
    </source>
</evidence>
<feature type="region of interest" description="Disordered" evidence="1">
    <location>
        <begin position="100"/>
        <end position="126"/>
    </location>
</feature>
<dbReference type="RefSeq" id="WP_121154135.1">
    <property type="nucleotide sequence ID" value="NZ_CP032829.1"/>
</dbReference>
<feature type="signal peptide" evidence="2">
    <location>
        <begin position="1"/>
        <end position="23"/>
    </location>
</feature>
<dbReference type="OrthoDB" id="7472092at2"/>
<evidence type="ECO:0000313" key="3">
    <source>
        <dbReference type="EMBL" id="AYJ87140.1"/>
    </source>
</evidence>
<evidence type="ECO:0000313" key="4">
    <source>
        <dbReference type="Proteomes" id="UP000276254"/>
    </source>
</evidence>
<name>A0A494TD49_SPHPE</name>
<dbReference type="PROSITE" id="PS51257">
    <property type="entry name" value="PROKAR_LIPOPROTEIN"/>
    <property type="match status" value="1"/>
</dbReference>
<proteinExistence type="predicted"/>
<sequence>MNKAPVFAAVAAILSLAACNGQATPTAAENAAAAANAAEAAKPPAEMPPSVKSTKTYRCDDNSVVSVELYVGDKQANLHPTPKGTPIMLRAAEAGQPMTADGYSLTGTEKKISLTTPTKKSQSCSS</sequence>